<evidence type="ECO:0000313" key="9">
    <source>
        <dbReference type="EMBL" id="EQD79074.1"/>
    </source>
</evidence>
<comment type="caution">
    <text evidence="9">The sequence shown here is derived from an EMBL/GenBank/DDBJ whole genome shotgun (WGS) entry which is preliminary data.</text>
</comment>
<protein>
    <submittedName>
        <fullName evidence="9">ABC transporter permease</fullName>
    </submittedName>
</protein>
<feature type="transmembrane region" description="Helical" evidence="7">
    <location>
        <begin position="197"/>
        <end position="218"/>
    </location>
</feature>
<dbReference type="InterPro" id="IPR003838">
    <property type="entry name" value="ABC3_permease_C"/>
</dbReference>
<dbReference type="AlphaFoldDB" id="T1DCB6"/>
<dbReference type="GO" id="GO:0005886">
    <property type="term" value="C:plasma membrane"/>
    <property type="evidence" value="ECO:0007669"/>
    <property type="project" value="UniProtKB-SubCell"/>
</dbReference>
<evidence type="ECO:0000256" key="2">
    <source>
        <dbReference type="ARBA" id="ARBA00022475"/>
    </source>
</evidence>
<dbReference type="PANTHER" id="PTHR30572:SF4">
    <property type="entry name" value="ABC TRANSPORTER PERMEASE YTRF"/>
    <property type="match status" value="1"/>
</dbReference>
<gene>
    <name evidence="9" type="ORF">B1A_01926</name>
</gene>
<name>T1DCB6_9ZZZZ</name>
<evidence type="ECO:0000256" key="1">
    <source>
        <dbReference type="ARBA" id="ARBA00004651"/>
    </source>
</evidence>
<evidence type="ECO:0000256" key="5">
    <source>
        <dbReference type="ARBA" id="ARBA00023136"/>
    </source>
</evidence>
<feature type="transmembrane region" description="Helical" evidence="7">
    <location>
        <begin position="159"/>
        <end position="185"/>
    </location>
</feature>
<dbReference type="GO" id="GO:0022857">
    <property type="term" value="F:transmembrane transporter activity"/>
    <property type="evidence" value="ECO:0007669"/>
    <property type="project" value="TreeGrafter"/>
</dbReference>
<accession>T1DCB6</accession>
<keyword evidence="3 7" id="KW-0812">Transmembrane</keyword>
<evidence type="ECO:0000256" key="3">
    <source>
        <dbReference type="ARBA" id="ARBA00022692"/>
    </source>
</evidence>
<dbReference type="EMBL" id="AUZX01001447">
    <property type="protein sequence ID" value="EQD79074.1"/>
    <property type="molecule type" value="Genomic_DNA"/>
</dbReference>
<reference evidence="9" key="2">
    <citation type="journal article" date="2014" name="ISME J.">
        <title>Microbial stratification in low pH oxic and suboxic macroscopic growths along an acid mine drainage.</title>
        <authorList>
            <person name="Mendez-Garcia C."/>
            <person name="Mesa V."/>
            <person name="Sprenger R.R."/>
            <person name="Richter M."/>
            <person name="Diez M.S."/>
            <person name="Solano J."/>
            <person name="Bargiela R."/>
            <person name="Golyshina O.V."/>
            <person name="Manteca A."/>
            <person name="Ramos J.L."/>
            <person name="Gallego J.R."/>
            <person name="Llorente I."/>
            <person name="Martins Dos Santos V.A."/>
            <person name="Jensen O.N."/>
            <person name="Pelaez A.I."/>
            <person name="Sanchez J."/>
            <person name="Ferrer M."/>
        </authorList>
    </citation>
    <scope>NUCLEOTIDE SEQUENCE</scope>
</reference>
<comment type="subcellular location">
    <subcellularLocation>
        <location evidence="1">Cell membrane</location>
        <topology evidence="1">Multi-pass membrane protein</topology>
    </subcellularLocation>
</comment>
<evidence type="ECO:0000256" key="7">
    <source>
        <dbReference type="SAM" id="Phobius"/>
    </source>
</evidence>
<reference evidence="9" key="1">
    <citation type="submission" date="2013-08" db="EMBL/GenBank/DDBJ databases">
        <authorList>
            <person name="Mendez C."/>
            <person name="Richter M."/>
            <person name="Ferrer M."/>
            <person name="Sanchez J."/>
        </authorList>
    </citation>
    <scope>NUCLEOTIDE SEQUENCE</scope>
</reference>
<dbReference type="Pfam" id="PF02687">
    <property type="entry name" value="FtsX"/>
    <property type="match status" value="1"/>
</dbReference>
<evidence type="ECO:0000256" key="4">
    <source>
        <dbReference type="ARBA" id="ARBA00022989"/>
    </source>
</evidence>
<comment type="similarity">
    <text evidence="6">Belongs to the ABC-4 integral membrane protein family.</text>
</comment>
<sequence>ALARALFPRGNALGRTIYDAASDPLTIIGITRNFVGDVYEFQHHVFDTALLPTPPRVGFYALLVRTQSGRREAVLRAAQRHIGAAHPLAVINKATTLAAAKREFEANNRNMALFLTTVTVLMLAVCCLGVFGLATFNVSSRTRQIGTRRAVGARKRDIVAHFMMENALILTAGTLLGSLLALAVGDWLTVHYALPRLNLADLSAGVGTLWIVGQLAAWQPARRAARIPPSVATRTI</sequence>
<evidence type="ECO:0000259" key="8">
    <source>
        <dbReference type="Pfam" id="PF02687"/>
    </source>
</evidence>
<feature type="non-terminal residue" evidence="9">
    <location>
        <position position="1"/>
    </location>
</feature>
<dbReference type="InterPro" id="IPR050250">
    <property type="entry name" value="Macrolide_Exporter_MacB"/>
</dbReference>
<evidence type="ECO:0000256" key="6">
    <source>
        <dbReference type="ARBA" id="ARBA00038076"/>
    </source>
</evidence>
<keyword evidence="2" id="KW-1003">Cell membrane</keyword>
<feature type="transmembrane region" description="Helical" evidence="7">
    <location>
        <begin position="111"/>
        <end position="138"/>
    </location>
</feature>
<keyword evidence="4 7" id="KW-1133">Transmembrane helix</keyword>
<organism evidence="9">
    <name type="scientific">mine drainage metagenome</name>
    <dbReference type="NCBI Taxonomy" id="410659"/>
    <lineage>
        <taxon>unclassified sequences</taxon>
        <taxon>metagenomes</taxon>
        <taxon>ecological metagenomes</taxon>
    </lineage>
</organism>
<feature type="domain" description="ABC3 transporter permease C-terminal" evidence="8">
    <location>
        <begin position="118"/>
        <end position="229"/>
    </location>
</feature>
<dbReference type="PANTHER" id="PTHR30572">
    <property type="entry name" value="MEMBRANE COMPONENT OF TRANSPORTER-RELATED"/>
    <property type="match status" value="1"/>
</dbReference>
<proteinExistence type="inferred from homology"/>
<keyword evidence="5 7" id="KW-0472">Membrane</keyword>